<accession>A0A7V8FPQ4</accession>
<proteinExistence type="predicted"/>
<comment type="caution">
    <text evidence="1">The sequence shown here is derived from an EMBL/GenBank/DDBJ whole genome shotgun (WGS) entry which is preliminary data.</text>
</comment>
<evidence type="ECO:0000313" key="1">
    <source>
        <dbReference type="EMBL" id="KAF1021883.1"/>
    </source>
</evidence>
<organism evidence="1 2">
    <name type="scientific">Paracidovorax wautersii</name>
    <dbReference type="NCBI Taxonomy" id="1177982"/>
    <lineage>
        <taxon>Bacteria</taxon>
        <taxon>Pseudomonadati</taxon>
        <taxon>Pseudomonadota</taxon>
        <taxon>Betaproteobacteria</taxon>
        <taxon>Burkholderiales</taxon>
        <taxon>Comamonadaceae</taxon>
        <taxon>Paracidovorax</taxon>
    </lineage>
</organism>
<evidence type="ECO:0000313" key="2">
    <source>
        <dbReference type="Proteomes" id="UP000461670"/>
    </source>
</evidence>
<dbReference type="Proteomes" id="UP000461670">
    <property type="component" value="Unassembled WGS sequence"/>
</dbReference>
<reference evidence="2" key="1">
    <citation type="journal article" date="2020" name="MBio">
        <title>Horizontal gene transfer to a defensive symbiont with a reduced genome amongst a multipartite beetle microbiome.</title>
        <authorList>
            <person name="Waterworth S.C."/>
            <person name="Florez L.V."/>
            <person name="Rees E.R."/>
            <person name="Hertweck C."/>
            <person name="Kaltenpoth M."/>
            <person name="Kwan J.C."/>
        </authorList>
    </citation>
    <scope>NUCLEOTIDE SEQUENCE [LARGE SCALE GENOMIC DNA]</scope>
</reference>
<dbReference type="AlphaFoldDB" id="A0A7V8FPQ4"/>
<sequence length="126" mass="13700">MTTPSTPSRIPAYQLDAAGMFIDAVPALESIAEPGQDIYHLPAGAVRQPMPADWITLQQTDGGFYLWLGHWPDTQWPRFDGHAWQLVARPTAQTDPTPAQKLAAYLATNPDVAALIATSTNSNQES</sequence>
<dbReference type="EMBL" id="WNDQ01000017">
    <property type="protein sequence ID" value="KAF1021883.1"/>
    <property type="molecule type" value="Genomic_DNA"/>
</dbReference>
<gene>
    <name evidence="1" type="ORF">GAK30_01572</name>
</gene>
<protein>
    <submittedName>
        <fullName evidence="1">Uncharacterized protein</fullName>
    </submittedName>
</protein>
<name>A0A7V8FPQ4_9BURK</name>